<gene>
    <name evidence="2" type="ORF">Fcan01_06885</name>
</gene>
<name>A0A226EGT0_FOLCA</name>
<dbReference type="AlphaFoldDB" id="A0A226EGT0"/>
<feature type="transmembrane region" description="Helical" evidence="1">
    <location>
        <begin position="289"/>
        <end position="308"/>
    </location>
</feature>
<organism evidence="2 3">
    <name type="scientific">Folsomia candida</name>
    <name type="common">Springtail</name>
    <dbReference type="NCBI Taxonomy" id="158441"/>
    <lineage>
        <taxon>Eukaryota</taxon>
        <taxon>Metazoa</taxon>
        <taxon>Ecdysozoa</taxon>
        <taxon>Arthropoda</taxon>
        <taxon>Hexapoda</taxon>
        <taxon>Collembola</taxon>
        <taxon>Entomobryomorpha</taxon>
        <taxon>Isotomoidea</taxon>
        <taxon>Isotomidae</taxon>
        <taxon>Proisotominae</taxon>
        <taxon>Folsomia</taxon>
    </lineage>
</organism>
<comment type="caution">
    <text evidence="2">The sequence shown here is derived from an EMBL/GenBank/DDBJ whole genome shotgun (WGS) entry which is preliminary data.</text>
</comment>
<evidence type="ECO:0000256" key="1">
    <source>
        <dbReference type="SAM" id="Phobius"/>
    </source>
</evidence>
<evidence type="ECO:0000313" key="3">
    <source>
        <dbReference type="Proteomes" id="UP000198287"/>
    </source>
</evidence>
<feature type="transmembrane region" description="Helical" evidence="1">
    <location>
        <begin position="320"/>
        <end position="340"/>
    </location>
</feature>
<evidence type="ECO:0008006" key="4">
    <source>
        <dbReference type="Google" id="ProtNLM"/>
    </source>
</evidence>
<reference evidence="2 3" key="1">
    <citation type="submission" date="2015-12" db="EMBL/GenBank/DDBJ databases">
        <title>The genome of Folsomia candida.</title>
        <authorList>
            <person name="Faddeeva A."/>
            <person name="Derks M.F."/>
            <person name="Anvar Y."/>
            <person name="Smit S."/>
            <person name="Van Straalen N."/>
            <person name="Roelofs D."/>
        </authorList>
    </citation>
    <scope>NUCLEOTIDE SEQUENCE [LARGE SCALE GENOMIC DNA]</scope>
    <source>
        <strain evidence="2 3">VU population</strain>
        <tissue evidence="2">Whole body</tissue>
    </source>
</reference>
<feature type="transmembrane region" description="Helical" evidence="1">
    <location>
        <begin position="123"/>
        <end position="143"/>
    </location>
</feature>
<proteinExistence type="predicted"/>
<keyword evidence="3" id="KW-1185">Reference proteome</keyword>
<sequence>MLGRLPGQAWLKRNSNKIGGLRDQFWRISSIFSIIFTIYIILYLTKQFLISKSDDLSLMTVFFFVLHTVIGTVAVMALGFTRHSGNLHVNIRSYYFLHQKCRAINRTTAEQDRKFFFGLKTTLILSAIFCFSFPPIGFVFPFVTSSIPIAKLTQDTLEAVGISPSFFNAGCQKFIFQLAKALLNLTIFGNWGLVSVNMTCYIIWYIRFALDLLDNLENWTLKNICSKKPIAGQSQCNNKPSVVGPVNNNRRKKVWHSFKADAKLHLFCRLYSEAAIGISIFNDFVKCTFSAVLFGSCSMAILSAYGAIRFSNEAHFILQFTFIFGLVLIVFLTSAVIPAACKINYKSSNVLYFWGCYAKSKTASQQIKCLQPLKVIFEPFFYGHRSTTLTITSVCIDMLVNMLLYKSSFDD</sequence>
<feature type="transmembrane region" description="Helical" evidence="1">
    <location>
        <begin position="56"/>
        <end position="80"/>
    </location>
</feature>
<keyword evidence="1" id="KW-0812">Transmembrane</keyword>
<dbReference type="EMBL" id="LNIX01000003">
    <property type="protein sequence ID" value="OXA56873.1"/>
    <property type="molecule type" value="Genomic_DNA"/>
</dbReference>
<protein>
    <recommendedName>
        <fullName evidence="4">Gustatory receptor</fullName>
    </recommendedName>
</protein>
<feature type="transmembrane region" description="Helical" evidence="1">
    <location>
        <begin position="25"/>
        <end position="44"/>
    </location>
</feature>
<feature type="transmembrane region" description="Helical" evidence="1">
    <location>
        <begin position="182"/>
        <end position="206"/>
    </location>
</feature>
<dbReference type="Proteomes" id="UP000198287">
    <property type="component" value="Unassembled WGS sequence"/>
</dbReference>
<keyword evidence="1" id="KW-1133">Transmembrane helix</keyword>
<keyword evidence="1" id="KW-0472">Membrane</keyword>
<evidence type="ECO:0000313" key="2">
    <source>
        <dbReference type="EMBL" id="OXA56873.1"/>
    </source>
</evidence>
<accession>A0A226EGT0</accession>